<feature type="domain" description="UFSP2 N-terminal MPN-like" evidence="8">
    <location>
        <begin position="76"/>
        <end position="186"/>
    </location>
</feature>
<reference evidence="9 10" key="1">
    <citation type="journal article" date="2019" name="Commun. Biol.">
        <title>The bagworm genome reveals a unique fibroin gene that provides high tensile strength.</title>
        <authorList>
            <person name="Kono N."/>
            <person name="Nakamura H."/>
            <person name="Ohtoshi R."/>
            <person name="Tomita M."/>
            <person name="Numata K."/>
            <person name="Arakawa K."/>
        </authorList>
    </citation>
    <scope>NUCLEOTIDE SEQUENCE [LARGE SCALE GENOMIC DNA]</scope>
</reference>
<dbReference type="Pfam" id="PF26560">
    <property type="entry name" value="UFSP2_MPN_insect"/>
    <property type="match status" value="1"/>
</dbReference>
<keyword evidence="10" id="KW-1185">Reference proteome</keyword>
<dbReference type="InterPro" id="IPR012462">
    <property type="entry name" value="UFSP1/2_DUB_cat"/>
</dbReference>
<dbReference type="PANTHER" id="PTHR48153:SF2">
    <property type="entry name" value="UFM1-SPECIFIC PROTEASE 2"/>
    <property type="match status" value="1"/>
</dbReference>
<evidence type="ECO:0000313" key="9">
    <source>
        <dbReference type="EMBL" id="GBP35470.1"/>
    </source>
</evidence>
<organism evidence="9 10">
    <name type="scientific">Eumeta variegata</name>
    <name type="common">Bagworm moth</name>
    <name type="synonym">Eumeta japonica</name>
    <dbReference type="NCBI Taxonomy" id="151549"/>
    <lineage>
        <taxon>Eukaryota</taxon>
        <taxon>Metazoa</taxon>
        <taxon>Ecdysozoa</taxon>
        <taxon>Arthropoda</taxon>
        <taxon>Hexapoda</taxon>
        <taxon>Insecta</taxon>
        <taxon>Pterygota</taxon>
        <taxon>Neoptera</taxon>
        <taxon>Endopterygota</taxon>
        <taxon>Lepidoptera</taxon>
        <taxon>Glossata</taxon>
        <taxon>Ditrysia</taxon>
        <taxon>Tineoidea</taxon>
        <taxon>Psychidae</taxon>
        <taxon>Oiketicinae</taxon>
        <taxon>Eumeta</taxon>
    </lineage>
</organism>
<feature type="domain" description="UFSP1/2/DUB catalytic" evidence="6">
    <location>
        <begin position="477"/>
        <end position="647"/>
    </location>
</feature>
<proteinExistence type="inferred from homology"/>
<comment type="caution">
    <text evidence="9">The sequence shown here is derived from an EMBL/GenBank/DDBJ whole genome shotgun (WGS) entry which is preliminary data.</text>
</comment>
<evidence type="ECO:0000313" key="10">
    <source>
        <dbReference type="Proteomes" id="UP000299102"/>
    </source>
</evidence>
<dbReference type="STRING" id="151549.A0A4C1VA79"/>
<evidence type="ECO:0000259" key="7">
    <source>
        <dbReference type="Pfam" id="PF20908"/>
    </source>
</evidence>
<feature type="domain" description="UFSP2 second" evidence="7">
    <location>
        <begin position="286"/>
        <end position="452"/>
    </location>
</feature>
<dbReference type="GO" id="GO:0006508">
    <property type="term" value="P:proteolysis"/>
    <property type="evidence" value="ECO:0007669"/>
    <property type="project" value="UniProtKB-KW"/>
</dbReference>
<dbReference type="InterPro" id="IPR058757">
    <property type="entry name" value="UFSP2_MPN_N"/>
</dbReference>
<evidence type="ECO:0000256" key="3">
    <source>
        <dbReference type="ARBA" id="ARBA00022786"/>
    </source>
</evidence>
<dbReference type="Pfam" id="PF07910">
    <property type="entry name" value="Peptidase_C78"/>
    <property type="match status" value="1"/>
</dbReference>
<comment type="similarity">
    <text evidence="1">Belongs to the peptidase C78 family.</text>
</comment>
<evidence type="ECO:0000259" key="6">
    <source>
        <dbReference type="Pfam" id="PF07910"/>
    </source>
</evidence>
<evidence type="ECO:0000256" key="5">
    <source>
        <dbReference type="ARBA" id="ARBA00022807"/>
    </source>
</evidence>
<dbReference type="Proteomes" id="UP000299102">
    <property type="component" value="Unassembled WGS sequence"/>
</dbReference>
<evidence type="ECO:0000256" key="2">
    <source>
        <dbReference type="ARBA" id="ARBA00022670"/>
    </source>
</evidence>
<keyword evidence="4" id="KW-0378">Hydrolase</keyword>
<evidence type="ECO:0000256" key="1">
    <source>
        <dbReference type="ARBA" id="ARBA00008552"/>
    </source>
</evidence>
<dbReference type="AlphaFoldDB" id="A0A4C1VA79"/>
<dbReference type="GO" id="GO:0005783">
    <property type="term" value="C:endoplasmic reticulum"/>
    <property type="evidence" value="ECO:0007669"/>
    <property type="project" value="TreeGrafter"/>
</dbReference>
<dbReference type="PANTHER" id="PTHR48153">
    <property type="entry name" value="UFM1-SPECIFIC PROTEASE 2"/>
    <property type="match status" value="1"/>
</dbReference>
<dbReference type="EMBL" id="BGZK01000304">
    <property type="protein sequence ID" value="GBP35470.1"/>
    <property type="molecule type" value="Genomic_DNA"/>
</dbReference>
<evidence type="ECO:0000259" key="8">
    <source>
        <dbReference type="Pfam" id="PF26560"/>
    </source>
</evidence>
<dbReference type="Gene3D" id="3.90.70.130">
    <property type="match status" value="1"/>
</dbReference>
<dbReference type="InterPro" id="IPR049387">
    <property type="entry name" value="UFSP2-like_2nd"/>
</dbReference>
<gene>
    <name evidence="9" type="primary">UFSP2</name>
    <name evidence="9" type="ORF">EVAR_19980_1</name>
</gene>
<protein>
    <submittedName>
        <fullName evidence="9">Probable Ufm1-specific protease 2</fullName>
    </submittedName>
</protein>
<sequence length="655" mass="73760">MPITFRGLHQVGALGLCPLCPYEKFLTTHIAKSRPYELKNPYDLCLKAQTICARTQPLHAQGPLNSLRWSCRFARLETHEPTGSLYGLMYDGVLLVVGFSLEVFGTEKNLYKKLLLHLPAEIELCGVLKFGKNLTTDSRLKEMLQDVDITDNPIIIMVNDKKEIKAHFLVHDKLEETSYEVLSMEEMKRQFLYVRLSTLLPLHCEATIPSVKNVLQSKREKLLHKNESADQLGHVPSNAIGENQKGAMSGEYGEWGRTSHETFPAADVGLTGVTADATVGEVLDSISAEQPPKKKKYFAGNVDMLHIKLGMKATKDILSDKLVKTAVKVMTTQRKPAYCINMPLDVDGVTMVHRNTKVVELYTVLVETACRSIKLLESSLVEQLGQEGLGDGAGLKLPLTHHFLPTELGHFFTRILPKDFAEENMEKERRTLHKQLGLPMDWPVFRRACAYRQHTFGKLVNPHEALPPLVPQSDVVVALVRGRYDYYHYMQDNMNDDGWGYQGYCDPTEIPNLRDIQHCLVDIGDKPSSFLGSKQWIGSTEVMFCLETWYGIQSRIIFVNSGAELQTYAVDLINHFQKHGSPIMIGGGVLAHTILGVEYNTVTNSVRYLILDPHYTGVDDLSVVVSKGWCGWKNSDFWKKTAHYNLCLPQTKPCI</sequence>
<keyword evidence="5" id="KW-0788">Thiol protease</keyword>
<accession>A0A4C1VA79</accession>
<name>A0A4C1VA79_EUMVA</name>
<dbReference type="GO" id="GO:0071567">
    <property type="term" value="F:deUFMylase activity"/>
    <property type="evidence" value="ECO:0007669"/>
    <property type="project" value="TreeGrafter"/>
</dbReference>
<dbReference type="Pfam" id="PF20908">
    <property type="entry name" value="UfSP2_N"/>
    <property type="match status" value="1"/>
</dbReference>
<keyword evidence="3" id="KW-0833">Ubl conjugation pathway</keyword>
<dbReference type="OrthoDB" id="417506at2759"/>
<evidence type="ECO:0000256" key="4">
    <source>
        <dbReference type="ARBA" id="ARBA00022801"/>
    </source>
</evidence>
<keyword evidence="2 9" id="KW-0645">Protease</keyword>
<dbReference type="GO" id="GO:0005634">
    <property type="term" value="C:nucleus"/>
    <property type="evidence" value="ECO:0007669"/>
    <property type="project" value="TreeGrafter"/>
</dbReference>